<sequence>MSGSRGGRGSFNWEEVKDDKHRINYIGRDIQWYTKTKATASDEQKAANRREELRRIKEEEELVMAEALGMKVHRVSETRVTSSDIKEFISKQEGRASGDGDEGAAGKGLGYKHTFDGPKKHLMPEFEETGVRAGKHERHSTGTAAPAAAQTPGRGSQALYLKDDHARWDGLRRRRSRSRSRRESSLDLVRPGLGGIILGEGAEAGVPTAAREGAVIVHGRDKGEVWSARHAGSAAYERGTGIFELPPLFSP</sequence>
<dbReference type="Proteomes" id="UP001145114">
    <property type="component" value="Unassembled WGS sequence"/>
</dbReference>
<evidence type="ECO:0000313" key="2">
    <source>
        <dbReference type="Proteomes" id="UP001145114"/>
    </source>
</evidence>
<reference evidence="1" key="1">
    <citation type="submission" date="2022-06" db="EMBL/GenBank/DDBJ databases">
        <title>Phylogenomic reconstructions and comparative analyses of Kickxellomycotina fungi.</title>
        <authorList>
            <person name="Reynolds N.K."/>
            <person name="Stajich J.E."/>
            <person name="Barry K."/>
            <person name="Grigoriev I.V."/>
            <person name="Crous P."/>
            <person name="Smith M.E."/>
        </authorList>
    </citation>
    <scope>NUCLEOTIDE SEQUENCE</scope>
    <source>
        <strain evidence="1">RSA 2271</strain>
    </source>
</reference>
<protein>
    <submittedName>
        <fullName evidence="1">Uncharacterized protein</fullName>
    </submittedName>
</protein>
<comment type="caution">
    <text evidence="1">The sequence shown here is derived from an EMBL/GenBank/DDBJ whole genome shotgun (WGS) entry which is preliminary data.</text>
</comment>
<name>A0ACC1HJG2_9FUNG</name>
<gene>
    <name evidence="1" type="ORF">EV182_001220</name>
</gene>
<proteinExistence type="predicted"/>
<evidence type="ECO:0000313" key="1">
    <source>
        <dbReference type="EMBL" id="KAJ1675461.1"/>
    </source>
</evidence>
<dbReference type="EMBL" id="JAMZIH010005294">
    <property type="protein sequence ID" value="KAJ1675461.1"/>
    <property type="molecule type" value="Genomic_DNA"/>
</dbReference>
<keyword evidence="2" id="KW-1185">Reference proteome</keyword>
<accession>A0ACC1HJG2</accession>
<organism evidence="1 2">
    <name type="scientific">Spiromyces aspiralis</name>
    <dbReference type="NCBI Taxonomy" id="68401"/>
    <lineage>
        <taxon>Eukaryota</taxon>
        <taxon>Fungi</taxon>
        <taxon>Fungi incertae sedis</taxon>
        <taxon>Zoopagomycota</taxon>
        <taxon>Kickxellomycotina</taxon>
        <taxon>Kickxellomycetes</taxon>
        <taxon>Kickxellales</taxon>
        <taxon>Kickxellaceae</taxon>
        <taxon>Spiromyces</taxon>
    </lineage>
</organism>